<keyword evidence="1" id="KW-0812">Transmembrane</keyword>
<keyword evidence="1" id="KW-0472">Membrane</keyword>
<gene>
    <name evidence="2" type="ORF">DT076_08040</name>
</gene>
<feature type="transmembrane region" description="Helical" evidence="1">
    <location>
        <begin position="21"/>
        <end position="39"/>
    </location>
</feature>
<comment type="caution">
    <text evidence="2">The sequence shown here is derived from an EMBL/GenBank/DDBJ whole genome shotgun (WGS) entry which is preliminary data.</text>
</comment>
<feature type="transmembrane region" description="Helical" evidence="1">
    <location>
        <begin position="74"/>
        <end position="96"/>
    </location>
</feature>
<reference evidence="2 3" key="1">
    <citation type="submission" date="2018-07" db="EMBL/GenBank/DDBJ databases">
        <title>Desertimonas flava gen. nov. sp. nov.</title>
        <authorList>
            <person name="Liu S."/>
        </authorList>
    </citation>
    <scope>NUCLEOTIDE SEQUENCE [LARGE SCALE GENOMIC DNA]</scope>
    <source>
        <strain evidence="2 3">16Sb5-5</strain>
    </source>
</reference>
<name>A0A367YVQ2_9ACTN</name>
<organism evidence="2 3">
    <name type="scientific">Desertihabitans brevis</name>
    <dbReference type="NCBI Taxonomy" id="2268447"/>
    <lineage>
        <taxon>Bacteria</taxon>
        <taxon>Bacillati</taxon>
        <taxon>Actinomycetota</taxon>
        <taxon>Actinomycetes</taxon>
        <taxon>Propionibacteriales</taxon>
        <taxon>Propionibacteriaceae</taxon>
        <taxon>Desertihabitans</taxon>
    </lineage>
</organism>
<feature type="transmembrane region" description="Helical" evidence="1">
    <location>
        <begin position="45"/>
        <end position="67"/>
    </location>
</feature>
<keyword evidence="3" id="KW-1185">Reference proteome</keyword>
<dbReference type="RefSeq" id="WP_114126139.1">
    <property type="nucleotide sequence ID" value="NZ_QOUI01000004.1"/>
</dbReference>
<protein>
    <submittedName>
        <fullName evidence="2">Uncharacterized protein</fullName>
    </submittedName>
</protein>
<keyword evidence="1" id="KW-1133">Transmembrane helix</keyword>
<accession>A0A367YVQ2</accession>
<proteinExistence type="predicted"/>
<dbReference type="EMBL" id="QOUI01000004">
    <property type="protein sequence ID" value="RCK69953.1"/>
    <property type="molecule type" value="Genomic_DNA"/>
</dbReference>
<dbReference type="AlphaFoldDB" id="A0A367YVQ2"/>
<evidence type="ECO:0000313" key="2">
    <source>
        <dbReference type="EMBL" id="RCK69953.1"/>
    </source>
</evidence>
<evidence type="ECO:0000313" key="3">
    <source>
        <dbReference type="Proteomes" id="UP000252770"/>
    </source>
</evidence>
<sequence>MTSDAAPRPDRERRRRRCRRGAGGCVPLALLLLLPLLWLDGPGRWATAWLLGLPALVGLVGAGLAAAGRSLPLLGLNLLCGVLSVPVLLVVLTLVLGP</sequence>
<evidence type="ECO:0000256" key="1">
    <source>
        <dbReference type="SAM" id="Phobius"/>
    </source>
</evidence>
<dbReference type="Proteomes" id="UP000252770">
    <property type="component" value="Unassembled WGS sequence"/>
</dbReference>